<comment type="caution">
    <text evidence="4">The sequence shown here is derived from an EMBL/GenBank/DDBJ whole genome shotgun (WGS) entry which is preliminary data.</text>
</comment>
<evidence type="ECO:0000256" key="1">
    <source>
        <dbReference type="SAM" id="MobiDB-lite"/>
    </source>
</evidence>
<dbReference type="PANTHER" id="PTHR43143:SF5">
    <property type="entry name" value="SECRETED PROTEIN"/>
    <property type="match status" value="1"/>
</dbReference>
<dbReference type="Gene3D" id="2.60.120.200">
    <property type="match status" value="1"/>
</dbReference>
<reference evidence="4" key="1">
    <citation type="submission" date="2022-10" db="EMBL/GenBank/DDBJ databases">
        <title>The WGS of Solirubrobacter ginsenosidimutans DSM 21036.</title>
        <authorList>
            <person name="Jiang Z."/>
        </authorList>
    </citation>
    <scope>NUCLEOTIDE SEQUENCE</scope>
    <source>
        <strain evidence="4">DSM 21036</strain>
    </source>
</reference>
<organism evidence="4 5">
    <name type="scientific">Solirubrobacter ginsenosidimutans</name>
    <dbReference type="NCBI Taxonomy" id="490573"/>
    <lineage>
        <taxon>Bacteria</taxon>
        <taxon>Bacillati</taxon>
        <taxon>Actinomycetota</taxon>
        <taxon>Thermoleophilia</taxon>
        <taxon>Solirubrobacterales</taxon>
        <taxon>Solirubrobacteraceae</taxon>
        <taxon>Solirubrobacter</taxon>
    </lineage>
</organism>
<dbReference type="GO" id="GO:0016787">
    <property type="term" value="F:hydrolase activity"/>
    <property type="evidence" value="ECO:0007669"/>
    <property type="project" value="InterPro"/>
</dbReference>
<evidence type="ECO:0000313" key="4">
    <source>
        <dbReference type="EMBL" id="MDA0163153.1"/>
    </source>
</evidence>
<gene>
    <name evidence="4" type="ORF">OM076_22965</name>
</gene>
<name>A0A9X3S745_9ACTN</name>
<dbReference type="Pfam" id="PF13385">
    <property type="entry name" value="Laminin_G_3"/>
    <property type="match status" value="1"/>
</dbReference>
<dbReference type="AlphaFoldDB" id="A0A9X3S745"/>
<dbReference type="Proteomes" id="UP001149140">
    <property type="component" value="Unassembled WGS sequence"/>
</dbReference>
<dbReference type="Pfam" id="PF00149">
    <property type="entry name" value="Metallophos"/>
    <property type="match status" value="1"/>
</dbReference>
<protein>
    <submittedName>
        <fullName evidence="4">Metallophosphoesterase</fullName>
    </submittedName>
</protein>
<feature type="compositionally biased region" description="Polar residues" evidence="1">
    <location>
        <begin position="379"/>
        <end position="401"/>
    </location>
</feature>
<proteinExistence type="predicted"/>
<dbReference type="InterPro" id="IPR013320">
    <property type="entry name" value="ConA-like_dom_sf"/>
</dbReference>
<feature type="chain" id="PRO_5040752077" evidence="2">
    <location>
        <begin position="26"/>
        <end position="827"/>
    </location>
</feature>
<dbReference type="Gene3D" id="3.60.21.10">
    <property type="match status" value="1"/>
</dbReference>
<accession>A0A9X3S745</accession>
<evidence type="ECO:0000313" key="5">
    <source>
        <dbReference type="Proteomes" id="UP001149140"/>
    </source>
</evidence>
<keyword evidence="5" id="KW-1185">Reference proteome</keyword>
<dbReference type="EMBL" id="JAPDOD010000023">
    <property type="protein sequence ID" value="MDA0163153.1"/>
    <property type="molecule type" value="Genomic_DNA"/>
</dbReference>
<feature type="domain" description="Calcineurin-like phosphoesterase" evidence="3">
    <location>
        <begin position="43"/>
        <end position="246"/>
    </location>
</feature>
<feature type="region of interest" description="Disordered" evidence="1">
    <location>
        <begin position="371"/>
        <end position="426"/>
    </location>
</feature>
<dbReference type="InterPro" id="IPR029052">
    <property type="entry name" value="Metallo-depent_PP-like"/>
</dbReference>
<evidence type="ECO:0000259" key="3">
    <source>
        <dbReference type="Pfam" id="PF00149"/>
    </source>
</evidence>
<sequence>MTRFVRAGVAMGFVLALLVAAVVRASDAPTGAPSFDAKSNRFTLAVIPDTQYLFDNEAGDSEPVTDALKWMVDNRADQNIAFAAGLGDVTQDGLENEVARADDAFKILDRGKLPYSVLAGNHDIPGSNDNRPATPYSKYFGPARYANDPTFVGAYGTNGYDTAHKFTAAGREWLVLSMDWVSSDQGIAWAQSILDANKKVPTILTTHDLLGGANASGVSSLSGNGNNLWTKLVKKNDQIILGIGGHNWPVGRTTMTNDFGHTVYLNLADYQDMYYGGAGIIRTYAFDIDRNTIDVSTFSPWIQNQPESDRNAYEREMLEKTGPESRFNLSVDFKALAQRLDPKPAPTEVATDALKVPGTVALWRPSGTGNVTKLDDLSGNGNDLTPATLNGSTGEQTQVSLQDDHGDTQPSAKSLKFTSNKSQHRGTYLRTADNAPLNANQFKSGYTIEAYIKVPAGCCSGHDWMGILGQQGTGADIGRTQSDPGEGTIELALSGGPELQWAVWPTNRGDITTAWGHSMATNRWTHIAVTNDGRYTDLYIDGALMGRNPMVPAIGLGNSGKYWMLGAIDYANVVEQTFDGLIGDVRIVDHALPASQFMNAARAPKPAATPTRVDLVNKTVEVAVDGTATSARAEVIEGHTGERYKLGSVAVSSGKATFALSDVQYAGVGDGARVEITLDNGPLTTLHLRAGDKQFQPTLQTPADANTGGTVPAVLSLTLGNAASFGAFIPGVAKEYSATTVANVVSTAADAALTVADPSTDHTGYLVNGTFALASPIQGLGTIKSYSGPVSNDAVPVTFKQAVGANEALRTGAYSKTLTFTLSTTNP</sequence>
<dbReference type="RefSeq" id="WP_270042396.1">
    <property type="nucleotide sequence ID" value="NZ_JAPDOD010000023.1"/>
</dbReference>
<keyword evidence="2" id="KW-0732">Signal</keyword>
<dbReference type="InterPro" id="IPR051918">
    <property type="entry name" value="STPP_CPPED1"/>
</dbReference>
<feature type="signal peptide" evidence="2">
    <location>
        <begin position="1"/>
        <end position="25"/>
    </location>
</feature>
<evidence type="ECO:0000256" key="2">
    <source>
        <dbReference type="SAM" id="SignalP"/>
    </source>
</evidence>
<feature type="compositionally biased region" description="Polar residues" evidence="1">
    <location>
        <begin position="408"/>
        <end position="421"/>
    </location>
</feature>
<dbReference type="InterPro" id="IPR004843">
    <property type="entry name" value="Calcineurin-like_PHP"/>
</dbReference>
<dbReference type="SUPFAM" id="SSF49899">
    <property type="entry name" value="Concanavalin A-like lectins/glucanases"/>
    <property type="match status" value="1"/>
</dbReference>
<dbReference type="SUPFAM" id="SSF56300">
    <property type="entry name" value="Metallo-dependent phosphatases"/>
    <property type="match status" value="1"/>
</dbReference>
<dbReference type="PANTHER" id="PTHR43143">
    <property type="entry name" value="METALLOPHOSPHOESTERASE, CALCINEURIN SUPERFAMILY"/>
    <property type="match status" value="1"/>
</dbReference>